<dbReference type="GO" id="GO:0004474">
    <property type="term" value="F:malate synthase activity"/>
    <property type="evidence" value="ECO:0007669"/>
    <property type="project" value="InterPro"/>
</dbReference>
<gene>
    <name evidence="2" type="ORF">VSA01S_14310</name>
</gene>
<dbReference type="GO" id="GO:0009436">
    <property type="term" value="P:glyoxylate catabolic process"/>
    <property type="evidence" value="ECO:0007669"/>
    <property type="project" value="TreeGrafter"/>
</dbReference>
<protein>
    <submittedName>
        <fullName evidence="2">Malate synthase</fullName>
    </submittedName>
</protein>
<reference evidence="2 3" key="1">
    <citation type="submission" date="2019-07" db="EMBL/GenBank/DDBJ databases">
        <title>Whole genome shotgun sequence of Vibrio sagamiensis NBRC 104589.</title>
        <authorList>
            <person name="Hosoyama A."/>
            <person name="Uohara A."/>
            <person name="Ohji S."/>
            <person name="Ichikawa N."/>
        </authorList>
    </citation>
    <scope>NUCLEOTIDE SEQUENCE [LARGE SCALE GENOMIC DNA]</scope>
    <source>
        <strain evidence="2 3">NBRC 104589</strain>
    </source>
</reference>
<dbReference type="Proteomes" id="UP000321922">
    <property type="component" value="Unassembled WGS sequence"/>
</dbReference>
<dbReference type="PANTHER" id="PTHR42739">
    <property type="entry name" value="MALATE SYNTHASE G"/>
    <property type="match status" value="1"/>
</dbReference>
<dbReference type="GO" id="GO:0006097">
    <property type="term" value="P:glyoxylate cycle"/>
    <property type="evidence" value="ECO:0007669"/>
    <property type="project" value="InterPro"/>
</dbReference>
<dbReference type="GO" id="GO:0005829">
    <property type="term" value="C:cytosol"/>
    <property type="evidence" value="ECO:0007669"/>
    <property type="project" value="TreeGrafter"/>
</dbReference>
<sequence length="192" mass="21700">MNMLNFDKQKNTQQNPPFIAEAVFAVEAVSAEHPLEKQRKAKLLLDRIFPLEHGTHQEVSSYVVDYHHVMAYFKDGTHSGLKCPKHFVAYTGEKSDPKSILFKDESGNHVEVIFGCHKGTGSIELMDIDDIHLETCTMFGTTLSDVPPVVMRHWVSLIKCSKHGKPQACSEDKEYTAKNGEDYCLGYCYCID</sequence>
<keyword evidence="3" id="KW-1185">Reference proteome</keyword>
<evidence type="ECO:0000259" key="1">
    <source>
        <dbReference type="Pfam" id="PF20658"/>
    </source>
</evidence>
<dbReference type="InterPro" id="IPR011076">
    <property type="entry name" value="Malate_synth_sf"/>
</dbReference>
<name>A0A511QDG0_9VIBR</name>
<dbReference type="RefSeq" id="WP_039981754.1">
    <property type="nucleotide sequence ID" value="NZ_BAOJ01000066.1"/>
</dbReference>
<dbReference type="InterPro" id="IPR048357">
    <property type="entry name" value="MSG_insertion"/>
</dbReference>
<dbReference type="InterPro" id="IPR006253">
    <property type="entry name" value="Malate_synthG"/>
</dbReference>
<accession>A0A511QDG0</accession>
<dbReference type="NCBIfam" id="NF006511">
    <property type="entry name" value="PRK08951.1"/>
    <property type="match status" value="1"/>
</dbReference>
<comment type="caution">
    <text evidence="2">The sequence shown here is derived from an EMBL/GenBank/DDBJ whole genome shotgun (WGS) entry which is preliminary data.</text>
</comment>
<organism evidence="2 3">
    <name type="scientific">Vibrio sagamiensis NBRC 104589</name>
    <dbReference type="NCBI Taxonomy" id="1219064"/>
    <lineage>
        <taxon>Bacteria</taxon>
        <taxon>Pseudomonadati</taxon>
        <taxon>Pseudomonadota</taxon>
        <taxon>Gammaproteobacteria</taxon>
        <taxon>Vibrionales</taxon>
        <taxon>Vibrionaceae</taxon>
        <taxon>Vibrio</taxon>
    </lineage>
</organism>
<evidence type="ECO:0000313" key="2">
    <source>
        <dbReference type="EMBL" id="GEM75319.1"/>
    </source>
</evidence>
<dbReference type="PANTHER" id="PTHR42739:SF1">
    <property type="entry name" value="MALATE SYNTHASE G"/>
    <property type="match status" value="1"/>
</dbReference>
<dbReference type="OrthoDB" id="5899875at2"/>
<proteinExistence type="predicted"/>
<dbReference type="SUPFAM" id="SSF51645">
    <property type="entry name" value="Malate synthase G"/>
    <property type="match status" value="1"/>
</dbReference>
<dbReference type="Gene3D" id="2.170.170.11">
    <property type="entry name" value="Malate synthase G - maily-beta sub-domain"/>
    <property type="match status" value="1"/>
</dbReference>
<feature type="domain" description="Malate synthase G alpha-beta insertion" evidence="1">
    <location>
        <begin position="40"/>
        <end position="103"/>
    </location>
</feature>
<dbReference type="AlphaFoldDB" id="A0A511QDG0"/>
<evidence type="ECO:0000313" key="3">
    <source>
        <dbReference type="Proteomes" id="UP000321922"/>
    </source>
</evidence>
<dbReference type="Pfam" id="PF20658">
    <property type="entry name" value="MSG_insertion"/>
    <property type="match status" value="1"/>
</dbReference>
<dbReference type="GO" id="GO:0000287">
    <property type="term" value="F:magnesium ion binding"/>
    <property type="evidence" value="ECO:0007669"/>
    <property type="project" value="TreeGrafter"/>
</dbReference>
<dbReference type="EMBL" id="BJXJ01000011">
    <property type="protein sequence ID" value="GEM75319.1"/>
    <property type="molecule type" value="Genomic_DNA"/>
</dbReference>